<evidence type="ECO:0000313" key="3">
    <source>
        <dbReference type="EMBL" id="SEL14050.1"/>
    </source>
</evidence>
<accession>A0A1H7MRX4</accession>
<dbReference type="Proteomes" id="UP000199120">
    <property type="component" value="Unassembled WGS sequence"/>
</dbReference>
<reference evidence="4" key="1">
    <citation type="submission" date="2016-10" db="EMBL/GenBank/DDBJ databases">
        <authorList>
            <person name="Varghese N."/>
            <person name="Submissions S."/>
        </authorList>
    </citation>
    <scope>NUCLEOTIDE SEQUENCE [LARGE SCALE GENOMIC DNA]</scope>
    <source>
        <strain evidence="4">LMG 26416</strain>
    </source>
</reference>
<sequence>MKYRTTRTAVLLSSVIASLLLSACGEKVLDYRNAEVVNGALYARGANEPFSGKVTNVLAATVFEAQAGFSTLIKTLKNVDPMDTIGGTGVISICDVSTNKGVLDGPVSCKLPRTDTVQLEAAFSNGVLDGNLTLHDETGAHTLLELAFKDGQPDGIMKLYSSATDKLTHTVEWKAGALNGGEDGFDPQTGNRILHTTYLNGVLEGEMTQYAADGKTLTFKGTFQHGLLNGEVDKFDIKSGIRSVDHYTDSKLDGISQAWDASGKLIGEKTFTNGEDAVQKQKEEEKERLGKEVDVAINDPDPEVKACVNSYPWSKAVTPSDDEAIEEDRKILAWRDECRANPDSHPAVDRSISQIKTVPTTQYNNGK</sequence>
<protein>
    <submittedName>
        <fullName evidence="3">Antitoxin component YwqK of the YwqJK toxin-antitoxin module</fullName>
    </submittedName>
</protein>
<dbReference type="EMBL" id="FOAJ01000005">
    <property type="protein sequence ID" value="SEL14050.1"/>
    <property type="molecule type" value="Genomic_DNA"/>
</dbReference>
<evidence type="ECO:0000313" key="4">
    <source>
        <dbReference type="Proteomes" id="UP000199120"/>
    </source>
</evidence>
<evidence type="ECO:0000256" key="1">
    <source>
        <dbReference type="SAM" id="MobiDB-lite"/>
    </source>
</evidence>
<feature type="chain" id="PRO_5030029088" evidence="2">
    <location>
        <begin position="24"/>
        <end position="367"/>
    </location>
</feature>
<dbReference type="PROSITE" id="PS51257">
    <property type="entry name" value="PROKAR_LIPOPROTEIN"/>
    <property type="match status" value="1"/>
</dbReference>
<evidence type="ECO:0000256" key="2">
    <source>
        <dbReference type="SAM" id="SignalP"/>
    </source>
</evidence>
<name>A0A1H7MRX4_9BURK</name>
<dbReference type="OrthoDB" id="5941127at2"/>
<feature type="region of interest" description="Disordered" evidence="1">
    <location>
        <begin position="340"/>
        <end position="367"/>
    </location>
</feature>
<feature type="compositionally biased region" description="Polar residues" evidence="1">
    <location>
        <begin position="351"/>
        <end position="367"/>
    </location>
</feature>
<proteinExistence type="predicted"/>
<organism evidence="3 4">
    <name type="scientific">Paraburkholderia caballeronis</name>
    <dbReference type="NCBI Taxonomy" id="416943"/>
    <lineage>
        <taxon>Bacteria</taxon>
        <taxon>Pseudomonadati</taxon>
        <taxon>Pseudomonadota</taxon>
        <taxon>Betaproteobacteria</taxon>
        <taxon>Burkholderiales</taxon>
        <taxon>Burkholderiaceae</taxon>
        <taxon>Paraburkholderia</taxon>
    </lineage>
</organism>
<keyword evidence="4" id="KW-1185">Reference proteome</keyword>
<feature type="signal peptide" evidence="2">
    <location>
        <begin position="1"/>
        <end position="23"/>
    </location>
</feature>
<dbReference type="Gene3D" id="2.20.110.10">
    <property type="entry name" value="Histone H3 K4-specific methyltransferase SET7/9 N-terminal domain"/>
    <property type="match status" value="1"/>
</dbReference>
<gene>
    <name evidence="3" type="ORF">SAMN05192542_105150</name>
</gene>
<keyword evidence="2" id="KW-0732">Signal</keyword>
<dbReference type="SUPFAM" id="SSF82185">
    <property type="entry name" value="Histone H3 K4-specific methyltransferase SET7/9 N-terminal domain"/>
    <property type="match status" value="2"/>
</dbReference>
<dbReference type="AlphaFoldDB" id="A0A1H7MRX4"/>
<dbReference type="RefSeq" id="WP_090543396.1">
    <property type="nucleotide sequence ID" value="NZ_FNSR01000001.1"/>
</dbReference>